<reference evidence="2" key="1">
    <citation type="submission" date="2023-01" db="EMBL/GenBank/DDBJ databases">
        <title>Oxazolidinone resistance genes in florfenicol resistant enterococci from beef cattle and veal calves at slaughter.</title>
        <authorList>
            <person name="Biggel M."/>
        </authorList>
    </citation>
    <scope>NUCLEOTIDE SEQUENCE</scope>
    <source>
        <strain evidence="2">K204-1</strain>
        <plasmid evidence="2">pK204-1-A</plasmid>
    </source>
</reference>
<sequence length="138" mass="16405">MFWFDKENPDVTFMDIREEEFEIHKKKVNVKPDVVGDFRDMPFENNTFDMVVFDPPHLRWAGPNSIMKAQYGQLNEDWPDDIKKGFEECFRVLKPSGSLIFKWASVQIPLKEVLKLVPQQPLFGQKRNTTHWLVFMKN</sequence>
<dbReference type="GO" id="GO:0032259">
    <property type="term" value="P:methylation"/>
    <property type="evidence" value="ECO:0007669"/>
    <property type="project" value="UniProtKB-KW"/>
</dbReference>
<dbReference type="SUPFAM" id="SSF53335">
    <property type="entry name" value="S-adenosyl-L-methionine-dependent methyltransferases"/>
    <property type="match status" value="1"/>
</dbReference>
<dbReference type="InterPro" id="IPR029063">
    <property type="entry name" value="SAM-dependent_MTases_sf"/>
</dbReference>
<evidence type="ECO:0000259" key="1">
    <source>
        <dbReference type="Pfam" id="PF08241"/>
    </source>
</evidence>
<keyword evidence="2" id="KW-0614">Plasmid</keyword>
<geneLocation type="plasmid" evidence="2 3">
    <name>pK204-1-A</name>
</geneLocation>
<dbReference type="AlphaFoldDB" id="A0AAE9XK39"/>
<dbReference type="Gene3D" id="3.40.50.150">
    <property type="entry name" value="Vaccinia Virus protein VP39"/>
    <property type="match status" value="1"/>
</dbReference>
<accession>A0AAE9XK39</accession>
<name>A0AAE9XK39_9ENTE</name>
<dbReference type="RefSeq" id="WP_272163766.1">
    <property type="nucleotide sequence ID" value="NZ_CP116508.1"/>
</dbReference>
<dbReference type="EMBL" id="CP116508">
    <property type="protein sequence ID" value="WCG23711.1"/>
    <property type="molecule type" value="Genomic_DNA"/>
</dbReference>
<evidence type="ECO:0000313" key="3">
    <source>
        <dbReference type="Proteomes" id="UP001179600"/>
    </source>
</evidence>
<protein>
    <submittedName>
        <fullName evidence="2">Class I SAM-dependent methyltransferase</fullName>
    </submittedName>
</protein>
<organism evidence="2 3">
    <name type="scientific">Vagococcus lutrae</name>
    <dbReference type="NCBI Taxonomy" id="81947"/>
    <lineage>
        <taxon>Bacteria</taxon>
        <taxon>Bacillati</taxon>
        <taxon>Bacillota</taxon>
        <taxon>Bacilli</taxon>
        <taxon>Lactobacillales</taxon>
        <taxon>Enterococcaceae</taxon>
        <taxon>Vagococcus</taxon>
    </lineage>
</organism>
<evidence type="ECO:0000313" key="2">
    <source>
        <dbReference type="EMBL" id="WCG23711.1"/>
    </source>
</evidence>
<gene>
    <name evidence="2" type="ORF">PML95_10030</name>
</gene>
<feature type="domain" description="Methyltransferase type 11" evidence="1">
    <location>
        <begin position="8"/>
        <end position="52"/>
    </location>
</feature>
<dbReference type="InterPro" id="IPR013216">
    <property type="entry name" value="Methyltransf_11"/>
</dbReference>
<proteinExistence type="predicted"/>
<keyword evidence="2" id="KW-0489">Methyltransferase</keyword>
<dbReference type="Proteomes" id="UP001179600">
    <property type="component" value="Plasmid pK204-1-A"/>
</dbReference>
<dbReference type="CDD" id="cd02440">
    <property type="entry name" value="AdoMet_MTases"/>
    <property type="match status" value="1"/>
</dbReference>
<dbReference type="Pfam" id="PF08241">
    <property type="entry name" value="Methyltransf_11"/>
    <property type="match status" value="1"/>
</dbReference>
<keyword evidence="2" id="KW-0808">Transferase</keyword>
<dbReference type="GO" id="GO:0008757">
    <property type="term" value="F:S-adenosylmethionine-dependent methyltransferase activity"/>
    <property type="evidence" value="ECO:0007669"/>
    <property type="project" value="InterPro"/>
</dbReference>